<gene>
    <name evidence="3" type="ORF">Cvel_7069</name>
</gene>
<keyword evidence="2" id="KW-1133">Transmembrane helix</keyword>
<feature type="region of interest" description="Disordered" evidence="1">
    <location>
        <begin position="46"/>
        <end position="143"/>
    </location>
</feature>
<feature type="compositionally biased region" description="Basic and acidic residues" evidence="1">
    <location>
        <begin position="51"/>
        <end position="61"/>
    </location>
</feature>
<accession>A0A0G4HJE5</accession>
<dbReference type="EMBL" id="CDMZ01002858">
    <property type="protein sequence ID" value="CEM44175.1"/>
    <property type="molecule type" value="Genomic_DNA"/>
</dbReference>
<organism evidence="3">
    <name type="scientific">Chromera velia CCMP2878</name>
    <dbReference type="NCBI Taxonomy" id="1169474"/>
    <lineage>
        <taxon>Eukaryota</taxon>
        <taxon>Sar</taxon>
        <taxon>Alveolata</taxon>
        <taxon>Colpodellida</taxon>
        <taxon>Chromeraceae</taxon>
        <taxon>Chromera</taxon>
    </lineage>
</organism>
<evidence type="ECO:0000256" key="2">
    <source>
        <dbReference type="SAM" id="Phobius"/>
    </source>
</evidence>
<dbReference type="VEuPathDB" id="CryptoDB:Cvel_7069"/>
<name>A0A0G4HJE5_9ALVE</name>
<keyword evidence="2" id="KW-0812">Transmembrane</keyword>
<evidence type="ECO:0008006" key="4">
    <source>
        <dbReference type="Google" id="ProtNLM"/>
    </source>
</evidence>
<feature type="transmembrane region" description="Helical" evidence="2">
    <location>
        <begin position="193"/>
        <end position="213"/>
    </location>
</feature>
<keyword evidence="2" id="KW-0472">Membrane</keyword>
<sequence length="293" mass="31530">MSDDVLDDALSRCLSRDSLETAVGRLLTAERCTFLSSFEGRHLSGPTLEMSRLKETGREEVREDETPEEGRMKVSQRGASASEPVSAAGSLALCEAPHFTGPQGPSAVHPQGNVPEGLTETASEGVEQAARGEGRAGEGRGEWIEKMEEAVRGDEEIEGGEGTAEALFGVVTCAARSTMSRRSDAVSPEKKRLAVFGTVVFGLAMLDLVNLWLLRRDIRGPVTPFVPARTPLVRLVALFLSLNELVIFALTVVVFSSFRGRALAVSIVSTLLGILWKLVQFLWVCAACKTRAA</sequence>
<feature type="transmembrane region" description="Helical" evidence="2">
    <location>
        <begin position="262"/>
        <end position="283"/>
    </location>
</feature>
<feature type="transmembrane region" description="Helical" evidence="2">
    <location>
        <begin position="233"/>
        <end position="255"/>
    </location>
</feature>
<evidence type="ECO:0000256" key="1">
    <source>
        <dbReference type="SAM" id="MobiDB-lite"/>
    </source>
</evidence>
<feature type="compositionally biased region" description="Basic and acidic residues" evidence="1">
    <location>
        <begin position="130"/>
        <end position="143"/>
    </location>
</feature>
<protein>
    <recommendedName>
        <fullName evidence="4">Transmembrane protein</fullName>
    </recommendedName>
</protein>
<evidence type="ECO:0000313" key="3">
    <source>
        <dbReference type="EMBL" id="CEM44175.1"/>
    </source>
</evidence>
<dbReference type="AlphaFoldDB" id="A0A0G4HJE5"/>
<proteinExistence type="predicted"/>
<reference evidence="3" key="1">
    <citation type="submission" date="2014-11" db="EMBL/GenBank/DDBJ databases">
        <authorList>
            <person name="Otto D Thomas"/>
            <person name="Naeem Raeece"/>
        </authorList>
    </citation>
    <scope>NUCLEOTIDE SEQUENCE</scope>
</reference>